<sequence>MQADPILVLRGELSQQGLLRDQQPADEILQMMMEVEGGNPSAAARAIMDAYSAERRATAESERPFEPLATSAPAAIAPDIPRDAPEHGPIQHLFMILWDQPWFTALWRLGSWPFSVVGSVLLWVLRMTHLVQSHGSGNSSRFSEDSVASAQRWIDILERDTAGSVSLDALALNRTPLPPFVACSYSDALRMAKQNTKILVVVLTSQVHGDNHLFRQQVLTNTALVRMLQSTDFLVWGGDVQSREGFQVATLLEASTFPFMAFIALQPRRSRSRGTTVLHPAVLSRIEGSPQSVLSASAICSHIQDVLLPRTQSYLSQLRREQRQRAMERELRAEQDRAYAESSRRDQERILQRRTEEKQRVYEAHSAAALEAHRAEQRQRVAEWRMWAQAHLVPREPVSNRSTEIRVSIKLPDGRNLQRHFRPTDTLEQLYAYVDTIDSQVDEPPVCAPPGYEHSFPFTLVQTYPRRVLPNKDSLARPLEDLEGFGPSANLIVEPSHPPDLLDEESEDEDDDD</sequence>
<dbReference type="PANTHER" id="PTHR23322:SF1">
    <property type="entry name" value="FAS-ASSOCIATED FACTOR 2"/>
    <property type="match status" value="1"/>
</dbReference>
<feature type="region of interest" description="Disordered" evidence="2">
    <location>
        <begin position="479"/>
        <end position="513"/>
    </location>
</feature>
<dbReference type="GO" id="GO:0043130">
    <property type="term" value="F:ubiquitin binding"/>
    <property type="evidence" value="ECO:0007669"/>
    <property type="project" value="TreeGrafter"/>
</dbReference>
<dbReference type="GO" id="GO:0005783">
    <property type="term" value="C:endoplasmic reticulum"/>
    <property type="evidence" value="ECO:0007669"/>
    <property type="project" value="TreeGrafter"/>
</dbReference>
<dbReference type="EMBL" id="LT671824">
    <property type="protein sequence ID" value="SHO78664.1"/>
    <property type="molecule type" value="Genomic_DNA"/>
</dbReference>
<protein>
    <submittedName>
        <fullName evidence="4">Similar to S.cerevisiae protein UBX3 (Subunit of the DSC ubiquitin ligase complex)</fullName>
    </submittedName>
</protein>
<dbReference type="InterPro" id="IPR006577">
    <property type="entry name" value="UAS"/>
</dbReference>
<organism evidence="4 5">
    <name type="scientific">Malassezia sympodialis (strain ATCC 42132)</name>
    <name type="common">Atopic eczema-associated yeast</name>
    <dbReference type="NCBI Taxonomy" id="1230383"/>
    <lineage>
        <taxon>Eukaryota</taxon>
        <taxon>Fungi</taxon>
        <taxon>Dikarya</taxon>
        <taxon>Basidiomycota</taxon>
        <taxon>Ustilaginomycotina</taxon>
        <taxon>Malasseziomycetes</taxon>
        <taxon>Malasseziales</taxon>
        <taxon>Malasseziaceae</taxon>
        <taxon>Malassezia</taxon>
    </lineage>
</organism>
<dbReference type="CDD" id="cd01767">
    <property type="entry name" value="UBX"/>
    <property type="match status" value="1"/>
</dbReference>
<dbReference type="Gene3D" id="3.40.30.10">
    <property type="entry name" value="Glutaredoxin"/>
    <property type="match status" value="1"/>
</dbReference>
<dbReference type="InterPro" id="IPR050730">
    <property type="entry name" value="UBX_domain-protein"/>
</dbReference>
<dbReference type="SUPFAM" id="SSF54236">
    <property type="entry name" value="Ubiquitin-like"/>
    <property type="match status" value="1"/>
</dbReference>
<dbReference type="Pfam" id="PF00789">
    <property type="entry name" value="UBX"/>
    <property type="match status" value="1"/>
</dbReference>
<dbReference type="InterPro" id="IPR001012">
    <property type="entry name" value="UBX_dom"/>
</dbReference>
<evidence type="ECO:0000256" key="2">
    <source>
        <dbReference type="SAM" id="MobiDB-lite"/>
    </source>
</evidence>
<accession>A0A1M8A8Z6</accession>
<dbReference type="GO" id="GO:0016874">
    <property type="term" value="F:ligase activity"/>
    <property type="evidence" value="ECO:0007669"/>
    <property type="project" value="UniProtKB-KW"/>
</dbReference>
<evidence type="ECO:0000313" key="4">
    <source>
        <dbReference type="EMBL" id="SHO78664.1"/>
    </source>
</evidence>
<dbReference type="GO" id="GO:0036503">
    <property type="term" value="P:ERAD pathway"/>
    <property type="evidence" value="ECO:0007669"/>
    <property type="project" value="TreeGrafter"/>
</dbReference>
<dbReference type="PROSITE" id="PS50033">
    <property type="entry name" value="UBX"/>
    <property type="match status" value="1"/>
</dbReference>
<dbReference type="InterPro" id="IPR036249">
    <property type="entry name" value="Thioredoxin-like_sf"/>
</dbReference>
<feature type="domain" description="UBX" evidence="3">
    <location>
        <begin position="400"/>
        <end position="483"/>
    </location>
</feature>
<dbReference type="STRING" id="1230383.A0A1M8A8Z6"/>
<gene>
    <name evidence="4" type="ORF">MSYG_3011</name>
</gene>
<dbReference type="SUPFAM" id="SSF52833">
    <property type="entry name" value="Thioredoxin-like"/>
    <property type="match status" value="1"/>
</dbReference>
<dbReference type="Proteomes" id="UP000186303">
    <property type="component" value="Chromosome 4"/>
</dbReference>
<dbReference type="SMART" id="SM00166">
    <property type="entry name" value="UBX"/>
    <property type="match status" value="1"/>
</dbReference>
<dbReference type="PANTHER" id="PTHR23322">
    <property type="entry name" value="FAS-ASSOCIATED PROTEIN"/>
    <property type="match status" value="1"/>
</dbReference>
<dbReference type="Gene3D" id="3.10.20.90">
    <property type="entry name" value="Phosphatidylinositol 3-kinase Catalytic Subunit, Chain A, domain 1"/>
    <property type="match status" value="1"/>
</dbReference>
<reference evidence="5" key="1">
    <citation type="journal article" date="2017" name="Nucleic Acids Res.">
        <title>Proteogenomics produces comprehensive and highly accurate protein-coding gene annotation in a complete genome assembly of Malassezia sympodialis.</title>
        <authorList>
            <person name="Zhu Y."/>
            <person name="Engstroem P.G."/>
            <person name="Tellgren-Roth C."/>
            <person name="Baudo C.D."/>
            <person name="Kennell J.C."/>
            <person name="Sun S."/>
            <person name="Billmyre R.B."/>
            <person name="Schroeder M.S."/>
            <person name="Andersson A."/>
            <person name="Holm T."/>
            <person name="Sigurgeirsson B."/>
            <person name="Wu G."/>
            <person name="Sankaranarayanan S.R."/>
            <person name="Siddharthan R."/>
            <person name="Sanyal K."/>
            <person name="Lundeberg J."/>
            <person name="Nystedt B."/>
            <person name="Boekhout T."/>
            <person name="Dawson T.L. Jr."/>
            <person name="Heitman J."/>
            <person name="Scheynius A."/>
            <person name="Lehtioe J."/>
        </authorList>
    </citation>
    <scope>NUCLEOTIDE SEQUENCE [LARGE SCALE GENOMIC DNA]</scope>
    <source>
        <strain evidence="5">ATCC 42132</strain>
    </source>
</reference>
<name>A0A1M8A8Z6_MALS4</name>
<dbReference type="SMART" id="SM00594">
    <property type="entry name" value="UAS"/>
    <property type="match status" value="1"/>
</dbReference>
<dbReference type="VEuPathDB" id="FungiDB:MSYG_3011"/>
<evidence type="ECO:0000259" key="3">
    <source>
        <dbReference type="PROSITE" id="PS50033"/>
    </source>
</evidence>
<dbReference type="AlphaFoldDB" id="A0A1M8A8Z6"/>
<proteinExistence type="predicted"/>
<evidence type="ECO:0000313" key="5">
    <source>
        <dbReference type="Proteomes" id="UP000186303"/>
    </source>
</evidence>
<dbReference type="OMA" id="VYAFVEC"/>
<evidence type="ECO:0000256" key="1">
    <source>
        <dbReference type="ARBA" id="ARBA00023054"/>
    </source>
</evidence>
<keyword evidence="5" id="KW-1185">Reference proteome</keyword>
<dbReference type="InterPro" id="IPR029071">
    <property type="entry name" value="Ubiquitin-like_domsf"/>
</dbReference>
<keyword evidence="4" id="KW-0436">Ligase</keyword>
<dbReference type="OrthoDB" id="1026733at2759"/>
<feature type="compositionally biased region" description="Acidic residues" evidence="2">
    <location>
        <begin position="501"/>
        <end position="513"/>
    </location>
</feature>
<keyword evidence="1" id="KW-0175">Coiled coil</keyword>